<feature type="region of interest" description="Disordered" evidence="8">
    <location>
        <begin position="1160"/>
        <end position="1181"/>
    </location>
</feature>
<dbReference type="GO" id="GO:0005524">
    <property type="term" value="F:ATP binding"/>
    <property type="evidence" value="ECO:0007669"/>
    <property type="project" value="InterPro"/>
</dbReference>
<keyword evidence="1" id="KW-0479">Metal-binding</keyword>
<keyword evidence="4" id="KW-0378">Hydrolase</keyword>
<dbReference type="InterPro" id="IPR004595">
    <property type="entry name" value="TFIIH_C1-like_dom"/>
</dbReference>
<dbReference type="InterPro" id="IPR000330">
    <property type="entry name" value="SNF2_N"/>
</dbReference>
<dbReference type="InterPro" id="IPR052583">
    <property type="entry name" value="ATP-helicase/E3_Ub-Ligase"/>
</dbReference>
<evidence type="ECO:0000256" key="5">
    <source>
        <dbReference type="ARBA" id="ARBA00022833"/>
    </source>
</evidence>
<dbReference type="PANTHER" id="PTHR45865:SF1">
    <property type="entry name" value="E3 UBIQUITIN-PROTEIN LIGASE SHPRH"/>
    <property type="match status" value="1"/>
</dbReference>
<dbReference type="Gene3D" id="3.40.50.300">
    <property type="entry name" value="P-loop containing nucleotide triphosphate hydrolases"/>
    <property type="match status" value="1"/>
</dbReference>
<dbReference type="GO" id="GO:0016787">
    <property type="term" value="F:hydrolase activity"/>
    <property type="evidence" value="ECO:0007669"/>
    <property type="project" value="UniProtKB-KW"/>
</dbReference>
<gene>
    <name evidence="12" type="ORF">B0T18DRAFT_313139</name>
</gene>
<keyword evidence="5" id="KW-0862">Zinc</keyword>
<dbReference type="InterPro" id="IPR013083">
    <property type="entry name" value="Znf_RING/FYVE/PHD"/>
</dbReference>
<name>A0AA40FB24_9PEZI</name>
<keyword evidence="13" id="KW-1185">Reference proteome</keyword>
<proteinExistence type="predicted"/>
<dbReference type="GO" id="GO:0005634">
    <property type="term" value="C:nucleus"/>
    <property type="evidence" value="ECO:0007669"/>
    <property type="project" value="TreeGrafter"/>
</dbReference>
<evidence type="ECO:0000313" key="12">
    <source>
        <dbReference type="EMBL" id="KAK0754527.1"/>
    </source>
</evidence>
<evidence type="ECO:0000256" key="2">
    <source>
        <dbReference type="ARBA" id="ARBA00022741"/>
    </source>
</evidence>
<sequence length="1448" mass="161776">MIRSLPTQPVDKASSASPEKASKRAKTTQDFRPICIARERVSLPAQEVDNIATAVTTHQNIGQAVRISFSKVPAIGQRSTVLFDWHIRLAPRSAPPGGDSGFSFVVPKDALTNSQLCALRAASQPSLDAQDHGAIWASVDLSLRQPGTSVELVLDIAIHWNESLGVRGHSISNHPQDILCKSALTVWYPGPPSSRLMPQDFYEAAFVPDKDAFDPEVGALQVPQLEARLYPFQRRAVQWLLQREGVEWCRGRGDNVSSLHPYMAPTPELPFTFERVTDADGGAFYLSRVFGAATRDLSAFRSIQVSQDIRGGILAEEMGLGKTLEVISLMLLHPRPAGPLKVMDPYLGKELLATSATLIVAPSALLDQWISELNRHAPSLKVMYYPGLQKAKKNSHHKITPALLDEHDVVITTYSVLRAEMWLALATEEPTRSTRKSRRHERPISPLVQLSWWRLCIDEAQTVENWTNNAAKLARLIPRINAWAITGTPVRDAIHNDIRGLLNFLRYEPYASDKKVWDSLTKFKPSFSSLITSISIRHTKALVRSEISIPPQHRYVITMPFTAVEEQHYQSLFQELAASCGLDTQGVPIVDDWDPEDPAVQSAMRVALDRLRQTALHPDVGNRNRRALGHKANAMRTVAEVLDAMLEQSKGAQRTDQRALLQCGISKGLILAGLQRTEEALVVWEEIREKSTAVVDECRQDLKKEMETAATSRPSPDVPARHSGSDDELDDDVSPPVKEARRRLRSALEIQHKAVFFCANAYFSIKSNEEVTAHDSDEFRRLEKLEVEGYDLAKAIRKEILQETYGKAKSLMDKLATNAQEQSFAVIPESKPVTEQGIECRRIITAFDGVAGALDLQANQLDEWREHVIQLLLQPLVDEETEEVTGEEFEESTKLQDDILIYTLVLRCAIADRQAAVTGQHNFLVEHETKAAMRLAKHGEGPAPKELLALFALREKLKPECVPEDPYTSLRGLLSELRSLLLKLRSDAANGNERANTELSIAIQLQKLIQSLQAEQMKAITSMERETEDFTDTLNARLEFYRQLQAVSDMVAGREDPTDEQDLVAILRQEAALQQKMAAAESKHRYLIHLKKAESSPEQSMCVICQSPFSIGVLTVCGHQFCKECMTLWFRAHHNCPVCKRRLVNGDLHDITLKPRELKVHTESGPDGGESHNQQATPSKKVSTIYSEFNPEQLAEIKNIDLDGPNFTTKIDTLVRHLLWLHESDPGAKSIVFSQYKDFLDVLRVALDRYRIGYSSFDKPNGTANFVEDAGTEVFLMHARSHASGLNLVNASHVFLCEPLLNTALELQAIARVDRIGQQHETTVWLYLVDGTVEESIYNLSVQRRMEHMGRNLLKGKSKESTPELLDANLDAANALEVQQAQLTKLMGKDGISGEAVDKKDLWACLFGHLRSQADREMEGHLPAHSATRRFLGAESAEERRMMGAGEG</sequence>
<dbReference type="InterPro" id="IPR049730">
    <property type="entry name" value="SNF2/RAD54-like_C"/>
</dbReference>
<dbReference type="PROSITE" id="PS51194">
    <property type="entry name" value="HELICASE_CTER"/>
    <property type="match status" value="1"/>
</dbReference>
<dbReference type="GO" id="GO:0000209">
    <property type="term" value="P:protein polyubiquitination"/>
    <property type="evidence" value="ECO:0007669"/>
    <property type="project" value="TreeGrafter"/>
</dbReference>
<evidence type="ECO:0000313" key="13">
    <source>
        <dbReference type="Proteomes" id="UP001172155"/>
    </source>
</evidence>
<feature type="region of interest" description="Disordered" evidence="8">
    <location>
        <begin position="705"/>
        <end position="737"/>
    </location>
</feature>
<dbReference type="SMART" id="SM01047">
    <property type="entry name" value="C1_4"/>
    <property type="match status" value="1"/>
</dbReference>
<evidence type="ECO:0000256" key="6">
    <source>
        <dbReference type="ARBA" id="ARBA00022840"/>
    </source>
</evidence>
<keyword evidence="2" id="KW-0547">Nucleotide-binding</keyword>
<dbReference type="Pfam" id="PF00271">
    <property type="entry name" value="Helicase_C"/>
    <property type="match status" value="1"/>
</dbReference>
<dbReference type="GO" id="GO:0006281">
    <property type="term" value="P:DNA repair"/>
    <property type="evidence" value="ECO:0007669"/>
    <property type="project" value="InterPro"/>
</dbReference>
<dbReference type="EMBL" id="JAUKUD010000001">
    <property type="protein sequence ID" value="KAK0754527.1"/>
    <property type="molecule type" value="Genomic_DNA"/>
</dbReference>
<dbReference type="InterPro" id="IPR001841">
    <property type="entry name" value="Znf_RING"/>
</dbReference>
<dbReference type="PROSITE" id="PS50089">
    <property type="entry name" value="ZF_RING_2"/>
    <property type="match status" value="1"/>
</dbReference>
<dbReference type="InterPro" id="IPR014001">
    <property type="entry name" value="Helicase_ATP-bd"/>
</dbReference>
<evidence type="ECO:0000259" key="9">
    <source>
        <dbReference type="PROSITE" id="PS50089"/>
    </source>
</evidence>
<evidence type="ECO:0000256" key="8">
    <source>
        <dbReference type="SAM" id="MobiDB-lite"/>
    </source>
</evidence>
<reference evidence="12" key="1">
    <citation type="submission" date="2023-06" db="EMBL/GenBank/DDBJ databases">
        <title>Genome-scale phylogeny and comparative genomics of the fungal order Sordariales.</title>
        <authorList>
            <consortium name="Lawrence Berkeley National Laboratory"/>
            <person name="Hensen N."/>
            <person name="Bonometti L."/>
            <person name="Westerberg I."/>
            <person name="Brannstrom I.O."/>
            <person name="Guillou S."/>
            <person name="Cros-Aarteil S."/>
            <person name="Calhoun S."/>
            <person name="Haridas S."/>
            <person name="Kuo A."/>
            <person name="Mondo S."/>
            <person name="Pangilinan J."/>
            <person name="Riley R."/>
            <person name="LaButti K."/>
            <person name="Andreopoulos B."/>
            <person name="Lipzen A."/>
            <person name="Chen C."/>
            <person name="Yanf M."/>
            <person name="Daum C."/>
            <person name="Ng V."/>
            <person name="Clum A."/>
            <person name="Steindorff A."/>
            <person name="Ohm R."/>
            <person name="Martin F."/>
            <person name="Silar P."/>
            <person name="Natvig D."/>
            <person name="Lalanne C."/>
            <person name="Gautier V."/>
            <person name="Ament-velasquez S.L."/>
            <person name="Kruys A."/>
            <person name="Hutchinson M.I."/>
            <person name="Powell A.J."/>
            <person name="Barry K."/>
            <person name="Miller A.N."/>
            <person name="Grigoriev I.V."/>
            <person name="Debuchy R."/>
            <person name="Gladieux P."/>
            <person name="Thoren M.H."/>
            <person name="Johannesson H."/>
        </authorList>
    </citation>
    <scope>NUCLEOTIDE SEQUENCE</scope>
    <source>
        <strain evidence="12">SMH3187-1</strain>
    </source>
</reference>
<dbReference type="Pfam" id="PF13639">
    <property type="entry name" value="zf-RING_2"/>
    <property type="match status" value="1"/>
</dbReference>
<dbReference type="Gene3D" id="3.40.50.10810">
    <property type="entry name" value="Tandem AAA-ATPase domain"/>
    <property type="match status" value="1"/>
</dbReference>
<dbReference type="Proteomes" id="UP001172155">
    <property type="component" value="Unassembled WGS sequence"/>
</dbReference>
<feature type="domain" description="Helicase ATP-binding" evidence="10">
    <location>
        <begin position="303"/>
        <end position="507"/>
    </location>
</feature>
<comment type="caution">
    <text evidence="12">The sequence shown here is derived from an EMBL/GenBank/DDBJ whole genome shotgun (WGS) entry which is preliminary data.</text>
</comment>
<dbReference type="GO" id="GO:0061630">
    <property type="term" value="F:ubiquitin protein ligase activity"/>
    <property type="evidence" value="ECO:0007669"/>
    <property type="project" value="TreeGrafter"/>
</dbReference>
<dbReference type="InterPro" id="IPR027417">
    <property type="entry name" value="P-loop_NTPase"/>
</dbReference>
<keyword evidence="6" id="KW-0067">ATP-binding</keyword>
<dbReference type="CDD" id="cd18070">
    <property type="entry name" value="DEXQc_SHPRH"/>
    <property type="match status" value="1"/>
</dbReference>
<feature type="compositionally biased region" description="Polar residues" evidence="8">
    <location>
        <begin position="1171"/>
        <end position="1181"/>
    </location>
</feature>
<dbReference type="PANTHER" id="PTHR45865">
    <property type="entry name" value="E3 UBIQUITIN-PROTEIN LIGASE SHPRH FAMILY MEMBER"/>
    <property type="match status" value="1"/>
</dbReference>
<dbReference type="PROSITE" id="PS00518">
    <property type="entry name" value="ZF_RING_1"/>
    <property type="match status" value="1"/>
</dbReference>
<dbReference type="FunFam" id="3.40.50.10810:FF:000059">
    <property type="entry name" value="SNF2 family helicase/ATPase, putative"/>
    <property type="match status" value="1"/>
</dbReference>
<feature type="domain" description="Helicase C-terminal" evidence="11">
    <location>
        <begin position="1213"/>
        <end position="1366"/>
    </location>
</feature>
<evidence type="ECO:0000256" key="1">
    <source>
        <dbReference type="ARBA" id="ARBA00022723"/>
    </source>
</evidence>
<dbReference type="Gene3D" id="3.30.40.10">
    <property type="entry name" value="Zinc/RING finger domain, C3HC4 (zinc finger)"/>
    <property type="match status" value="1"/>
</dbReference>
<evidence type="ECO:0000256" key="4">
    <source>
        <dbReference type="ARBA" id="ARBA00022801"/>
    </source>
</evidence>
<feature type="region of interest" description="Disordered" evidence="8">
    <location>
        <begin position="1"/>
        <end position="27"/>
    </location>
</feature>
<dbReference type="Pfam" id="PF26021">
    <property type="entry name" value="Ferritin_C144_05"/>
    <property type="match status" value="1"/>
</dbReference>
<accession>A0AA40FB24</accession>
<dbReference type="GO" id="GO:0008270">
    <property type="term" value="F:zinc ion binding"/>
    <property type="evidence" value="ECO:0007669"/>
    <property type="project" value="UniProtKB-KW"/>
</dbReference>
<dbReference type="SMART" id="SM00184">
    <property type="entry name" value="RING"/>
    <property type="match status" value="1"/>
</dbReference>
<dbReference type="CDD" id="cd18793">
    <property type="entry name" value="SF2_C_SNF"/>
    <property type="match status" value="1"/>
</dbReference>
<dbReference type="InterPro" id="IPR017907">
    <property type="entry name" value="Znf_RING_CS"/>
</dbReference>
<protein>
    <submittedName>
        <fullName evidence="12">SNF2 family N-terminal domain-containing protein</fullName>
    </submittedName>
</protein>
<dbReference type="SUPFAM" id="SSF57850">
    <property type="entry name" value="RING/U-box"/>
    <property type="match status" value="1"/>
</dbReference>
<dbReference type="PROSITE" id="PS51192">
    <property type="entry name" value="HELICASE_ATP_BIND_1"/>
    <property type="match status" value="1"/>
</dbReference>
<keyword evidence="3 7" id="KW-0863">Zinc-finger</keyword>
<evidence type="ECO:0000259" key="10">
    <source>
        <dbReference type="PROSITE" id="PS51192"/>
    </source>
</evidence>
<organism evidence="12 13">
    <name type="scientific">Schizothecium vesticola</name>
    <dbReference type="NCBI Taxonomy" id="314040"/>
    <lineage>
        <taxon>Eukaryota</taxon>
        <taxon>Fungi</taxon>
        <taxon>Dikarya</taxon>
        <taxon>Ascomycota</taxon>
        <taxon>Pezizomycotina</taxon>
        <taxon>Sordariomycetes</taxon>
        <taxon>Sordariomycetidae</taxon>
        <taxon>Sordariales</taxon>
        <taxon>Schizotheciaceae</taxon>
        <taxon>Schizothecium</taxon>
    </lineage>
</organism>
<dbReference type="InterPro" id="IPR038718">
    <property type="entry name" value="SNF2-like_sf"/>
</dbReference>
<dbReference type="SUPFAM" id="SSF52540">
    <property type="entry name" value="P-loop containing nucleoside triphosphate hydrolases"/>
    <property type="match status" value="2"/>
</dbReference>
<evidence type="ECO:0000256" key="3">
    <source>
        <dbReference type="ARBA" id="ARBA00022771"/>
    </source>
</evidence>
<dbReference type="SMART" id="SM00487">
    <property type="entry name" value="DEXDc"/>
    <property type="match status" value="1"/>
</dbReference>
<evidence type="ECO:0000256" key="7">
    <source>
        <dbReference type="PROSITE-ProRule" id="PRU00175"/>
    </source>
</evidence>
<dbReference type="InterPro" id="IPR059033">
    <property type="entry name" value="C144_05_dom"/>
</dbReference>
<dbReference type="Pfam" id="PF00176">
    <property type="entry name" value="SNF2-rel_dom"/>
    <property type="match status" value="1"/>
</dbReference>
<evidence type="ECO:0000259" key="11">
    <source>
        <dbReference type="PROSITE" id="PS51194"/>
    </source>
</evidence>
<dbReference type="InterPro" id="IPR001650">
    <property type="entry name" value="Helicase_C-like"/>
</dbReference>
<feature type="domain" description="RING-type" evidence="9">
    <location>
        <begin position="1102"/>
        <end position="1140"/>
    </location>
</feature>